<feature type="transmembrane region" description="Helical" evidence="5">
    <location>
        <begin position="69"/>
        <end position="89"/>
    </location>
</feature>
<evidence type="ECO:0000256" key="3">
    <source>
        <dbReference type="ARBA" id="ARBA00022989"/>
    </source>
</evidence>
<comment type="subcellular location">
    <subcellularLocation>
        <location evidence="1">Membrane</location>
        <topology evidence="1">Multi-pass membrane protein</topology>
    </subcellularLocation>
</comment>
<evidence type="ECO:0000256" key="4">
    <source>
        <dbReference type="ARBA" id="ARBA00023136"/>
    </source>
</evidence>
<evidence type="ECO:0000313" key="7">
    <source>
        <dbReference type="EMBL" id="KAE9311063.1"/>
    </source>
</evidence>
<dbReference type="Gene3D" id="1.20.1740.10">
    <property type="entry name" value="Amino acid/polyamine transporter I"/>
    <property type="match status" value="1"/>
</dbReference>
<dbReference type="PANTHER" id="PTHR43243">
    <property type="entry name" value="INNER MEMBRANE TRANSPORTER YGJI-RELATED"/>
    <property type="match status" value="1"/>
</dbReference>
<feature type="transmembrane region" description="Helical" evidence="5">
    <location>
        <begin position="39"/>
        <end position="63"/>
    </location>
</feature>
<protein>
    <recommendedName>
        <fullName evidence="6">Cationic amino acid transporter C-terminal domain-containing protein</fullName>
    </recommendedName>
</protein>
<sequence length="595" mass="63608">MAETRRSGFSKLWRTKPMAVIHAEENSQDIPRTLNMFDLCCIGIGGTIGSGIFSTAGSIISVTAGPAAVLSWLVGGVICCLNALAYMELSTRVPSSGSTYAYAYHTIGELPAVVAAWLLTLEYAVSGAGVARSWGDKVEEWLLIEHPDKSFHWLNLQSANLSGGLIQFLSMVLLLMGIRFGKAFVNTVTIIKMCVVAFIIIAGFAAMDADNLSPFIPTRTDLDGTMAFGTQGIVTGASQAFFGYVGFDEICCLAGETKNPKKIMPIAVMTVVIGTMVLSVLCSLVLAGMVNYLDAGSFGDGFEGHGWKWAGTIVRAGEVVTMPVVALIGFLAQPRLNYALACDGLLPRIFAEVDSKGNLFKNTLITGLFFTVIAVVVPFDTLWDIVNFGVMMSFIIANISLTLARMKPQSPKLAPSLVATMFVTSGCAAFLYQEGYENNSSSACLVLAIVFLVITVGISVVLFIRCPQTANAPDLFAAPLVPFIPMICILADWYMIAQIGHLALGLSVAWMAVGALSYFVYGYFHAESRNDWNRLLGQNLPTHGDSLSAPMLSAKYSVQGPKSPAVYQVASHVRSGQPCVVTAPPLGAATMLQQV</sequence>
<feature type="transmembrane region" description="Helical" evidence="5">
    <location>
        <begin position="183"/>
        <end position="206"/>
    </location>
</feature>
<feature type="transmembrane region" description="Helical" evidence="5">
    <location>
        <begin position="416"/>
        <end position="433"/>
    </location>
</feature>
<dbReference type="Proteomes" id="UP000486351">
    <property type="component" value="Unassembled WGS sequence"/>
</dbReference>
<dbReference type="AlphaFoldDB" id="A0A6G0QZX8"/>
<dbReference type="InterPro" id="IPR002293">
    <property type="entry name" value="AA/rel_permease1"/>
</dbReference>
<gene>
    <name evidence="7" type="ORF">PF008_g20294</name>
</gene>
<feature type="domain" description="Cationic amino acid transporter C-terminal" evidence="6">
    <location>
        <begin position="476"/>
        <end position="525"/>
    </location>
</feature>
<comment type="caution">
    <text evidence="7">The sequence shown here is derived from an EMBL/GenBank/DDBJ whole genome shotgun (WGS) entry which is preliminary data.</text>
</comment>
<feature type="transmembrane region" description="Helical" evidence="5">
    <location>
        <begin position="110"/>
        <end position="131"/>
    </location>
</feature>
<feature type="transmembrane region" description="Helical" evidence="5">
    <location>
        <begin position="359"/>
        <end position="379"/>
    </location>
</feature>
<dbReference type="PANTHER" id="PTHR43243:SF82">
    <property type="entry name" value="CATIONIC AMINO ACID TRANSPORTER C-TERMINAL DOMAIN-CONTAINING PROTEIN"/>
    <property type="match status" value="1"/>
</dbReference>
<proteinExistence type="predicted"/>
<feature type="transmembrane region" description="Helical" evidence="5">
    <location>
        <begin position="226"/>
        <end position="245"/>
    </location>
</feature>
<dbReference type="EMBL" id="QXFY01001716">
    <property type="protein sequence ID" value="KAE9311063.1"/>
    <property type="molecule type" value="Genomic_DNA"/>
</dbReference>
<reference evidence="7 8" key="1">
    <citation type="submission" date="2018-09" db="EMBL/GenBank/DDBJ databases">
        <title>Genomic investigation of the strawberry pathogen Phytophthora fragariae indicates pathogenicity is determined by transcriptional variation in three key races.</title>
        <authorList>
            <person name="Adams T.M."/>
            <person name="Armitage A.D."/>
            <person name="Sobczyk M.K."/>
            <person name="Bates H.J."/>
            <person name="Dunwell J.M."/>
            <person name="Nellist C.F."/>
            <person name="Harrison R.J."/>
        </authorList>
    </citation>
    <scope>NUCLEOTIDE SEQUENCE [LARGE SCALE GENOMIC DNA]</scope>
    <source>
        <strain evidence="7 8">NOV-77</strain>
    </source>
</reference>
<feature type="transmembrane region" description="Helical" evidence="5">
    <location>
        <begin position="502"/>
        <end position="524"/>
    </location>
</feature>
<evidence type="ECO:0000259" key="6">
    <source>
        <dbReference type="Pfam" id="PF13906"/>
    </source>
</evidence>
<dbReference type="GO" id="GO:0015171">
    <property type="term" value="F:amino acid transmembrane transporter activity"/>
    <property type="evidence" value="ECO:0007669"/>
    <property type="project" value="TreeGrafter"/>
</dbReference>
<organism evidence="7 8">
    <name type="scientific">Phytophthora fragariae</name>
    <dbReference type="NCBI Taxonomy" id="53985"/>
    <lineage>
        <taxon>Eukaryota</taxon>
        <taxon>Sar</taxon>
        <taxon>Stramenopiles</taxon>
        <taxon>Oomycota</taxon>
        <taxon>Peronosporomycetes</taxon>
        <taxon>Peronosporales</taxon>
        <taxon>Peronosporaceae</taxon>
        <taxon>Phytophthora</taxon>
    </lineage>
</organism>
<feature type="transmembrane region" description="Helical" evidence="5">
    <location>
        <begin position="476"/>
        <end position="496"/>
    </location>
</feature>
<dbReference type="InterPro" id="IPR029485">
    <property type="entry name" value="CAT_C"/>
</dbReference>
<keyword evidence="3 5" id="KW-1133">Transmembrane helix</keyword>
<evidence type="ECO:0000313" key="8">
    <source>
        <dbReference type="Proteomes" id="UP000486351"/>
    </source>
</evidence>
<accession>A0A6G0QZX8</accession>
<evidence type="ECO:0000256" key="2">
    <source>
        <dbReference type="ARBA" id="ARBA00022692"/>
    </source>
</evidence>
<dbReference type="GO" id="GO:0016020">
    <property type="term" value="C:membrane"/>
    <property type="evidence" value="ECO:0007669"/>
    <property type="project" value="UniProtKB-SubCell"/>
</dbReference>
<feature type="transmembrane region" description="Helical" evidence="5">
    <location>
        <begin position="151"/>
        <end position="176"/>
    </location>
</feature>
<dbReference type="Pfam" id="PF13520">
    <property type="entry name" value="AA_permease_2"/>
    <property type="match status" value="1"/>
</dbReference>
<evidence type="ECO:0000256" key="1">
    <source>
        <dbReference type="ARBA" id="ARBA00004141"/>
    </source>
</evidence>
<feature type="transmembrane region" description="Helical" evidence="5">
    <location>
        <begin position="313"/>
        <end position="332"/>
    </location>
</feature>
<keyword evidence="4 5" id="KW-0472">Membrane</keyword>
<feature type="transmembrane region" description="Helical" evidence="5">
    <location>
        <begin position="445"/>
        <end position="464"/>
    </location>
</feature>
<keyword evidence="2 5" id="KW-0812">Transmembrane</keyword>
<evidence type="ECO:0000256" key="5">
    <source>
        <dbReference type="SAM" id="Phobius"/>
    </source>
</evidence>
<name>A0A6G0QZX8_9STRA</name>
<feature type="transmembrane region" description="Helical" evidence="5">
    <location>
        <begin position="266"/>
        <end position="293"/>
    </location>
</feature>
<dbReference type="Pfam" id="PF13906">
    <property type="entry name" value="AA_permease_C"/>
    <property type="match status" value="1"/>
</dbReference>
<feature type="transmembrane region" description="Helical" evidence="5">
    <location>
        <begin position="385"/>
        <end position="404"/>
    </location>
</feature>